<protein>
    <submittedName>
        <fullName evidence="2">RNA-directed DNA polymerase from mobile element jockey</fullName>
    </submittedName>
</protein>
<evidence type="ECO:0000313" key="2">
    <source>
        <dbReference type="EMBL" id="GBN26941.1"/>
    </source>
</evidence>
<name>A0A4Y2MIF2_ARAVE</name>
<dbReference type="Gene3D" id="3.60.10.10">
    <property type="entry name" value="Endonuclease/exonuclease/phosphatase"/>
    <property type="match status" value="1"/>
</dbReference>
<dbReference type="PROSITE" id="PS50878">
    <property type="entry name" value="RT_POL"/>
    <property type="match status" value="1"/>
</dbReference>
<evidence type="ECO:0000313" key="3">
    <source>
        <dbReference type="Proteomes" id="UP000499080"/>
    </source>
</evidence>
<keyword evidence="2" id="KW-0808">Transferase</keyword>
<evidence type="ECO:0000259" key="1">
    <source>
        <dbReference type="PROSITE" id="PS50878"/>
    </source>
</evidence>
<dbReference type="InterPro" id="IPR036691">
    <property type="entry name" value="Endo/exonu/phosph_ase_sf"/>
</dbReference>
<dbReference type="SUPFAM" id="SSF56672">
    <property type="entry name" value="DNA/RNA polymerases"/>
    <property type="match status" value="1"/>
</dbReference>
<proteinExistence type="predicted"/>
<reference evidence="2 3" key="1">
    <citation type="journal article" date="2019" name="Sci. Rep.">
        <title>Orb-weaving spider Araneus ventricosus genome elucidates the spidroin gene catalogue.</title>
        <authorList>
            <person name="Kono N."/>
            <person name="Nakamura H."/>
            <person name="Ohtoshi R."/>
            <person name="Moran D.A.P."/>
            <person name="Shinohara A."/>
            <person name="Yoshida Y."/>
            <person name="Fujiwara M."/>
            <person name="Mori M."/>
            <person name="Tomita M."/>
            <person name="Arakawa K."/>
        </authorList>
    </citation>
    <scope>NUCLEOTIDE SEQUENCE [LARGE SCALE GENOMIC DNA]</scope>
</reference>
<keyword evidence="3" id="KW-1185">Reference proteome</keyword>
<accession>A0A4Y2MIF2</accession>
<dbReference type="InterPro" id="IPR005135">
    <property type="entry name" value="Endo/exonuclease/phosphatase"/>
</dbReference>
<dbReference type="GO" id="GO:0003964">
    <property type="term" value="F:RNA-directed DNA polymerase activity"/>
    <property type="evidence" value="ECO:0007669"/>
    <property type="project" value="UniProtKB-KW"/>
</dbReference>
<keyword evidence="2" id="KW-0695">RNA-directed DNA polymerase</keyword>
<gene>
    <name evidence="2" type="primary">jockeypol_196</name>
    <name evidence="2" type="ORF">AVEN_32687_1</name>
</gene>
<dbReference type="CDD" id="cd01650">
    <property type="entry name" value="RT_nLTR_like"/>
    <property type="match status" value="1"/>
</dbReference>
<dbReference type="Pfam" id="PF00078">
    <property type="entry name" value="RVT_1"/>
    <property type="match status" value="1"/>
</dbReference>
<dbReference type="InterPro" id="IPR000477">
    <property type="entry name" value="RT_dom"/>
</dbReference>
<dbReference type="AlphaFoldDB" id="A0A4Y2MIF2"/>
<dbReference type="EMBL" id="BGPR01007448">
    <property type="protein sequence ID" value="GBN26941.1"/>
    <property type="molecule type" value="Genomic_DNA"/>
</dbReference>
<dbReference type="SUPFAM" id="SSF56219">
    <property type="entry name" value="DNase I-like"/>
    <property type="match status" value="1"/>
</dbReference>
<dbReference type="InterPro" id="IPR052560">
    <property type="entry name" value="RdDP_mobile_element"/>
</dbReference>
<dbReference type="Proteomes" id="UP000499080">
    <property type="component" value="Unassembled WGS sequence"/>
</dbReference>
<dbReference type="InterPro" id="IPR043502">
    <property type="entry name" value="DNA/RNA_pol_sf"/>
</dbReference>
<dbReference type="Pfam" id="PF14529">
    <property type="entry name" value="Exo_endo_phos_2"/>
    <property type="match status" value="1"/>
</dbReference>
<keyword evidence="2" id="KW-0548">Nucleotidyltransferase</keyword>
<dbReference type="OrthoDB" id="6437675at2759"/>
<organism evidence="2 3">
    <name type="scientific">Araneus ventricosus</name>
    <name type="common">Orbweaver spider</name>
    <name type="synonym">Epeira ventricosa</name>
    <dbReference type="NCBI Taxonomy" id="182803"/>
    <lineage>
        <taxon>Eukaryota</taxon>
        <taxon>Metazoa</taxon>
        <taxon>Ecdysozoa</taxon>
        <taxon>Arthropoda</taxon>
        <taxon>Chelicerata</taxon>
        <taxon>Arachnida</taxon>
        <taxon>Araneae</taxon>
        <taxon>Araneomorphae</taxon>
        <taxon>Entelegynae</taxon>
        <taxon>Araneoidea</taxon>
        <taxon>Araneidae</taxon>
        <taxon>Araneus</taxon>
    </lineage>
</organism>
<comment type="caution">
    <text evidence="2">The sequence shown here is derived from an EMBL/GenBank/DDBJ whole genome shotgun (WGS) entry which is preliminary data.</text>
</comment>
<dbReference type="PANTHER" id="PTHR36688:SF2">
    <property type="entry name" value="ENDONUCLEASE_EXONUCLEASE_PHOSPHATASE DOMAIN-CONTAINING PROTEIN"/>
    <property type="match status" value="1"/>
</dbReference>
<dbReference type="PANTHER" id="PTHR36688">
    <property type="entry name" value="ENDO/EXONUCLEASE/PHOSPHATASE DOMAIN-CONTAINING PROTEIN"/>
    <property type="match status" value="1"/>
</dbReference>
<sequence length="968" mass="110998">MAPPALSVDSAVSEMNAVENIKDILIIIKEFSELLKACPYLITIVKKLQTAADADADLLRRINKNQIMSTTAFSLKIVFWPRKSTLYQAPILFGPALANGILSRKSELRDFVDKHSPDIILIQETHPRPPQNFYFSNYAFYKTDRQNQSTHSSSGGTAILVKNHLPHHHIPIPPTHCIEATVISLNLKNKDPLILVSTYIPPSSDPTLFTFDIENIMQLGPTCMFGGEFNAHNIKWGSHKTTTRGKHLKSFADKAGLDIIAPPTPTRYGLYSASFIDLTITKNFLHPYGINSIPELSSDHNPAIINFYFNYHTPKPDKIIKTNWKKYTIELCNLSTHPLHTINNTDDLDKSADSLTEEILNAYKNNSKELDPKIAKTNSKLRKIHSLRNKAKRDWQNTRNPAFNKLYNYFNNQAKNLQKELYHSEWRDKLIALQPSDNTPWDTAKRMRKKHTKISALNGPTSIAFTNTDKAETIADSLQNQFTLNNLTDTATENLVTHTINEFNKIDNFPALPTPNSTDIIKYIRKVNIHKAPGSDGIANNMLRNLPIITLIKIIHIINNIFKHQYFPNSCRVAIVVPILKPGKDPTNPTSYRPISLLPTLSKVTERFILTQLNENLNNNNILIPYQFSFKSKLSTTHQLLRVVEYITSGFENRFSTGAVFLDIQKAFNRVWINGLIYKLISHIPSPSLNSSLHSLQTDNLKYELATHSPNFSTYKPQGAKLSPCLYSIFINDIPQKQNTTLCIYADDTAILAKNKNLKYIASALNSHLKDLESRFIKWKIAVNPSKTELVLFSKRRKLNREKIFLQNTEILWSQETKYLDVILDAKLNWRSHINYVRQKFRDNCRKLFPLIVRNSDKNLENKVLIYTAILRPVFTYASPTWAYACKSYFKHIDSCQNIVLRQIYKARWFMRNEDIRHALNISPIKEFIKNLSINFFNILESIENSAIQELDSYIPNLNTRRPRAILL</sequence>
<feature type="domain" description="Reverse transcriptase" evidence="1">
    <location>
        <begin position="560"/>
        <end position="824"/>
    </location>
</feature>